<reference evidence="11" key="1">
    <citation type="journal article" date="2021" name="Environ. Microbiol.">
        <title>Genomic characterization of three novel Desulfobacterota classes expand the metabolic and phylogenetic diversity of the phylum.</title>
        <authorList>
            <person name="Murphy C.L."/>
            <person name="Biggerstaff J."/>
            <person name="Eichhorn A."/>
            <person name="Ewing E."/>
            <person name="Shahan R."/>
            <person name="Soriano D."/>
            <person name="Stewart S."/>
            <person name="VanMol K."/>
            <person name="Walker R."/>
            <person name="Walters P."/>
            <person name="Elshahed M.S."/>
            <person name="Youssef N.H."/>
        </authorList>
    </citation>
    <scope>NUCLEOTIDE SEQUENCE</scope>
    <source>
        <strain evidence="11">Zod_Metabat.24</strain>
    </source>
</reference>
<dbReference type="PANTHER" id="PTHR43406">
    <property type="entry name" value="TRYPTOPHAN SYNTHASE, ALPHA CHAIN"/>
    <property type="match status" value="1"/>
</dbReference>
<dbReference type="Proteomes" id="UP000809273">
    <property type="component" value="Unassembled WGS sequence"/>
</dbReference>
<evidence type="ECO:0000256" key="9">
    <source>
        <dbReference type="HAMAP-Rule" id="MF_00131"/>
    </source>
</evidence>
<evidence type="ECO:0000256" key="6">
    <source>
        <dbReference type="ARBA" id="ARBA00023141"/>
    </source>
</evidence>
<sequence>MSKIKDTFERLGAKNEKGLVMYLTAGDPDLEKTARLLFTIEEAGADIIEIGVPFSDPMADGPTIQRASGRALDVGTTLEGILNLIDEVGPSLNVPIVLFGYYNPILNFGPKRFAERAAEVGIDGLITVDLPYEESREIRRFTYPKKIDFINLISPVTDGERLGRIIADASGFLYYVSVTGVTGVRDELPADVRDQIVGLKGKTELPVVVGFGVSNPQTAAKLGEVSDGVVVGSALVNIIEEYGNKGDLLYEEVGNFVSSLKAGLKGG</sequence>
<accession>A0A9D8KGG8</accession>
<protein>
    <recommendedName>
        <fullName evidence="9">Tryptophan synthase alpha chain</fullName>
        <ecNumber evidence="9">4.2.1.20</ecNumber>
    </recommendedName>
</protein>
<feature type="active site" description="Proton acceptor" evidence="9">
    <location>
        <position position="49"/>
    </location>
</feature>
<evidence type="ECO:0000256" key="1">
    <source>
        <dbReference type="ARBA" id="ARBA00003365"/>
    </source>
</evidence>
<dbReference type="InterPro" id="IPR013785">
    <property type="entry name" value="Aldolase_TIM"/>
</dbReference>
<feature type="active site" description="Proton acceptor" evidence="9">
    <location>
        <position position="60"/>
    </location>
</feature>
<evidence type="ECO:0000256" key="7">
    <source>
        <dbReference type="ARBA" id="ARBA00023239"/>
    </source>
</evidence>
<dbReference type="HAMAP" id="MF_00131">
    <property type="entry name" value="Trp_synth_alpha"/>
    <property type="match status" value="1"/>
</dbReference>
<keyword evidence="5 9" id="KW-0822">Tryptophan biosynthesis</keyword>
<evidence type="ECO:0000256" key="4">
    <source>
        <dbReference type="ARBA" id="ARBA00022605"/>
    </source>
</evidence>
<dbReference type="GO" id="GO:0004834">
    <property type="term" value="F:tryptophan synthase activity"/>
    <property type="evidence" value="ECO:0007669"/>
    <property type="project" value="UniProtKB-UniRule"/>
</dbReference>
<comment type="function">
    <text evidence="1 9">The alpha subunit is responsible for the aldol cleavage of indoleglycerol phosphate to indole and glyceraldehyde 3-phosphate.</text>
</comment>
<dbReference type="SUPFAM" id="SSF51366">
    <property type="entry name" value="Ribulose-phoshate binding barrel"/>
    <property type="match status" value="1"/>
</dbReference>
<dbReference type="CDD" id="cd04724">
    <property type="entry name" value="Tryptophan_synthase_alpha"/>
    <property type="match status" value="1"/>
</dbReference>
<comment type="similarity">
    <text evidence="9 10">Belongs to the TrpA family.</text>
</comment>
<dbReference type="PROSITE" id="PS00167">
    <property type="entry name" value="TRP_SYNTHASE_ALPHA"/>
    <property type="match status" value="1"/>
</dbReference>
<dbReference type="GO" id="GO:0005829">
    <property type="term" value="C:cytosol"/>
    <property type="evidence" value="ECO:0007669"/>
    <property type="project" value="TreeGrafter"/>
</dbReference>
<evidence type="ECO:0000256" key="8">
    <source>
        <dbReference type="ARBA" id="ARBA00049047"/>
    </source>
</evidence>
<comment type="catalytic activity">
    <reaction evidence="8 9">
        <text>(1S,2R)-1-C-(indol-3-yl)glycerol 3-phosphate + L-serine = D-glyceraldehyde 3-phosphate + L-tryptophan + H2O</text>
        <dbReference type="Rhea" id="RHEA:10532"/>
        <dbReference type="ChEBI" id="CHEBI:15377"/>
        <dbReference type="ChEBI" id="CHEBI:33384"/>
        <dbReference type="ChEBI" id="CHEBI:57912"/>
        <dbReference type="ChEBI" id="CHEBI:58866"/>
        <dbReference type="ChEBI" id="CHEBI:59776"/>
        <dbReference type="EC" id="4.2.1.20"/>
    </reaction>
</comment>
<evidence type="ECO:0000256" key="5">
    <source>
        <dbReference type="ARBA" id="ARBA00022822"/>
    </source>
</evidence>
<evidence type="ECO:0000256" key="2">
    <source>
        <dbReference type="ARBA" id="ARBA00004733"/>
    </source>
</evidence>
<reference evidence="11" key="2">
    <citation type="submission" date="2021-01" db="EMBL/GenBank/DDBJ databases">
        <authorList>
            <person name="Hahn C.R."/>
            <person name="Youssef N.H."/>
            <person name="Elshahed M."/>
        </authorList>
    </citation>
    <scope>NUCLEOTIDE SEQUENCE</scope>
    <source>
        <strain evidence="11">Zod_Metabat.24</strain>
    </source>
</reference>
<evidence type="ECO:0000313" key="12">
    <source>
        <dbReference type="Proteomes" id="UP000809273"/>
    </source>
</evidence>
<dbReference type="NCBIfam" id="TIGR00262">
    <property type="entry name" value="trpA"/>
    <property type="match status" value="1"/>
</dbReference>
<dbReference type="AlphaFoldDB" id="A0A9D8KGG8"/>
<comment type="subunit">
    <text evidence="3 9">Tetramer of two alpha and two beta chains.</text>
</comment>
<evidence type="ECO:0000313" key="11">
    <source>
        <dbReference type="EMBL" id="MBN1574239.1"/>
    </source>
</evidence>
<dbReference type="PANTHER" id="PTHR43406:SF1">
    <property type="entry name" value="TRYPTOPHAN SYNTHASE ALPHA CHAIN, CHLOROPLASTIC"/>
    <property type="match status" value="1"/>
</dbReference>
<evidence type="ECO:0000256" key="3">
    <source>
        <dbReference type="ARBA" id="ARBA00011270"/>
    </source>
</evidence>
<keyword evidence="7 9" id="KW-0456">Lyase</keyword>
<dbReference type="EMBL" id="JAFGIX010000070">
    <property type="protein sequence ID" value="MBN1574239.1"/>
    <property type="molecule type" value="Genomic_DNA"/>
</dbReference>
<dbReference type="EC" id="4.2.1.20" evidence="9"/>
<gene>
    <name evidence="9" type="primary">trpA</name>
    <name evidence="11" type="ORF">JW984_13660</name>
</gene>
<comment type="pathway">
    <text evidence="2 9">Amino-acid biosynthesis; L-tryptophan biosynthesis; L-tryptophan from chorismate: step 5/5.</text>
</comment>
<keyword evidence="6 9" id="KW-0057">Aromatic amino acid biosynthesis</keyword>
<dbReference type="FunFam" id="3.20.20.70:FF:000037">
    <property type="entry name" value="Tryptophan synthase alpha chain"/>
    <property type="match status" value="1"/>
</dbReference>
<organism evidence="11 12">
    <name type="scientific">Candidatus Zymogenus saltonus</name>
    <dbReference type="NCBI Taxonomy" id="2844893"/>
    <lineage>
        <taxon>Bacteria</taxon>
        <taxon>Deltaproteobacteria</taxon>
        <taxon>Candidatus Zymogenia</taxon>
        <taxon>Candidatus Zymogeniales</taxon>
        <taxon>Candidatus Zymogenaceae</taxon>
        <taxon>Candidatus Zymogenus</taxon>
    </lineage>
</organism>
<dbReference type="InterPro" id="IPR011060">
    <property type="entry name" value="RibuloseP-bd_barrel"/>
</dbReference>
<name>A0A9D8KGG8_9DELT</name>
<dbReference type="Pfam" id="PF00290">
    <property type="entry name" value="Trp_syntA"/>
    <property type="match status" value="1"/>
</dbReference>
<dbReference type="InterPro" id="IPR018204">
    <property type="entry name" value="Trp_synthase_alpha_AS"/>
</dbReference>
<keyword evidence="4 9" id="KW-0028">Amino-acid biosynthesis</keyword>
<proteinExistence type="inferred from homology"/>
<dbReference type="InterPro" id="IPR002028">
    <property type="entry name" value="Trp_synthase_suA"/>
</dbReference>
<evidence type="ECO:0000256" key="10">
    <source>
        <dbReference type="RuleBase" id="RU003662"/>
    </source>
</evidence>
<comment type="caution">
    <text evidence="11">The sequence shown here is derived from an EMBL/GenBank/DDBJ whole genome shotgun (WGS) entry which is preliminary data.</text>
</comment>
<dbReference type="Gene3D" id="3.20.20.70">
    <property type="entry name" value="Aldolase class I"/>
    <property type="match status" value="1"/>
</dbReference>